<keyword evidence="2" id="KW-1185">Reference proteome</keyword>
<sequence length="46" mass="5463">MKNDAFPIANLEEQSLKKLQQFEKTLREETGEEIVLIAYHRKEESK</sequence>
<dbReference type="Proteomes" id="UP000520011">
    <property type="component" value="Unassembled WGS sequence"/>
</dbReference>
<accession>A0A7W8INV0</accession>
<organism evidence="1 2">
    <name type="scientific">Anoxybacteroides tepidamans</name>
    <dbReference type="NCBI Taxonomy" id="265948"/>
    <lineage>
        <taxon>Bacteria</taxon>
        <taxon>Bacillati</taxon>
        <taxon>Bacillota</taxon>
        <taxon>Bacilli</taxon>
        <taxon>Bacillales</taxon>
        <taxon>Anoxybacillaceae</taxon>
        <taxon>Anoxybacteroides</taxon>
    </lineage>
</organism>
<proteinExistence type="predicted"/>
<dbReference type="RefSeq" id="WP_183252143.1">
    <property type="nucleotide sequence ID" value="NZ_JACHEP010000002.1"/>
</dbReference>
<evidence type="ECO:0000313" key="2">
    <source>
        <dbReference type="Proteomes" id="UP000520011"/>
    </source>
</evidence>
<reference evidence="1 2" key="1">
    <citation type="submission" date="2020-08" db="EMBL/GenBank/DDBJ databases">
        <title>Genomic Encyclopedia of Type Strains, Phase IV (KMG-IV): sequencing the most valuable type-strain genomes for metagenomic binning, comparative biology and taxonomic classification.</title>
        <authorList>
            <person name="Goeker M."/>
        </authorList>
    </citation>
    <scope>NUCLEOTIDE SEQUENCE [LARGE SCALE GENOMIC DNA]</scope>
    <source>
        <strain evidence="1 2">DSM 16325</strain>
    </source>
</reference>
<name>A0A7W8INV0_9BACL</name>
<dbReference type="AlphaFoldDB" id="A0A7W8INV0"/>
<evidence type="ECO:0000313" key="1">
    <source>
        <dbReference type="EMBL" id="MBB5323928.1"/>
    </source>
</evidence>
<gene>
    <name evidence="1" type="ORF">HNQ34_001020</name>
</gene>
<dbReference type="EMBL" id="JACHEP010000002">
    <property type="protein sequence ID" value="MBB5323928.1"/>
    <property type="molecule type" value="Genomic_DNA"/>
</dbReference>
<protein>
    <submittedName>
        <fullName evidence="1">Uncharacterized protein</fullName>
    </submittedName>
</protein>
<comment type="caution">
    <text evidence="1">The sequence shown here is derived from an EMBL/GenBank/DDBJ whole genome shotgun (WGS) entry which is preliminary data.</text>
</comment>